<dbReference type="RefSeq" id="WP_018497394.1">
    <property type="nucleotide sequence ID" value="NZ_WUFC01000072.1"/>
</dbReference>
<protein>
    <submittedName>
        <fullName evidence="1">Uncharacterized protein</fullName>
    </submittedName>
</protein>
<gene>
    <name evidence="1" type="ORF">GR217_37165</name>
</gene>
<evidence type="ECO:0000313" key="2">
    <source>
        <dbReference type="Proteomes" id="UP000661163"/>
    </source>
</evidence>
<dbReference type="AlphaFoldDB" id="A0AAE5C6V7"/>
<name>A0AAE5C6V7_9HYPH</name>
<dbReference type="Proteomes" id="UP000661163">
    <property type="component" value="Unassembled WGS sequence"/>
</dbReference>
<accession>A0AAE5C6V7</accession>
<sequence>MAEEHVPGFPGVFDGYLLQWKGQETGSSTELRSALIAALDQIPEFSRRKVSLKPGWFAYDVTCEKPLQSVPGALEQDTYRYVLLMRIQGKTGSVIVASSSRLVAKGIIDQFINRELVPNLLPIQLLIGDLARELVFSPDTKFKMTSFSGDFIHDGADVRTMILYGDDLGNANFVKENIASVTASQVGVRERTSLREDARIGASGNLRFYYRDGAGLSSLEACLAYVNELNLYVYS</sequence>
<dbReference type="EMBL" id="WUFC01000072">
    <property type="protein sequence ID" value="NEI53220.1"/>
    <property type="molecule type" value="Genomic_DNA"/>
</dbReference>
<reference evidence="1 2" key="1">
    <citation type="submission" date="2019-12" db="EMBL/GenBank/DDBJ databases">
        <title>Rhizobium genotypes associated with high levels of biological nitrogen fixation by grain legumes in a temperate-maritime cropping system.</title>
        <authorList>
            <person name="Maluk M."/>
            <person name="Francesc Ferrando Molina F."/>
            <person name="Lopez Del Egido L."/>
            <person name="Lafos M."/>
            <person name="Langarica-Fuentes A."/>
            <person name="Gebre Yohannes G."/>
            <person name="Young M.W."/>
            <person name="Martin P."/>
            <person name="Gantlett R."/>
            <person name="Kenicer G."/>
            <person name="Hawes C."/>
            <person name="Begg G.S."/>
            <person name="Quilliam R.S."/>
            <person name="Squire G.R."/>
            <person name="Poole P.S."/>
            <person name="Young P.W."/>
            <person name="Iannetta P.M."/>
            <person name="James E.K."/>
        </authorList>
    </citation>
    <scope>NUCLEOTIDE SEQUENCE [LARGE SCALE GENOMIC DNA]</scope>
    <source>
        <strain evidence="1 2">JHI985</strain>
    </source>
</reference>
<evidence type="ECO:0000313" key="1">
    <source>
        <dbReference type="EMBL" id="NEI53220.1"/>
    </source>
</evidence>
<organism evidence="1 2">
    <name type="scientific">Rhizobium ruizarguesonis</name>
    <dbReference type="NCBI Taxonomy" id="2081791"/>
    <lineage>
        <taxon>Bacteria</taxon>
        <taxon>Pseudomonadati</taxon>
        <taxon>Pseudomonadota</taxon>
        <taxon>Alphaproteobacteria</taxon>
        <taxon>Hyphomicrobiales</taxon>
        <taxon>Rhizobiaceae</taxon>
        <taxon>Rhizobium/Agrobacterium group</taxon>
        <taxon>Rhizobium</taxon>
    </lineage>
</organism>
<proteinExistence type="predicted"/>
<comment type="caution">
    <text evidence="1">The sequence shown here is derived from an EMBL/GenBank/DDBJ whole genome shotgun (WGS) entry which is preliminary data.</text>
</comment>